<dbReference type="OrthoDB" id="9797252at2"/>
<gene>
    <name evidence="1" type="ORF">GA0111570_1185</name>
</gene>
<dbReference type="PANTHER" id="PTHR43591">
    <property type="entry name" value="METHYLTRANSFERASE"/>
    <property type="match status" value="1"/>
</dbReference>
<dbReference type="RefSeq" id="WP_092613817.1">
    <property type="nucleotide sequence ID" value="NZ_FMYF01000018.1"/>
</dbReference>
<dbReference type="AlphaFoldDB" id="A0A1G6IL19"/>
<proteinExistence type="predicted"/>
<dbReference type="GO" id="GO:0008168">
    <property type="term" value="F:methyltransferase activity"/>
    <property type="evidence" value="ECO:0007669"/>
    <property type="project" value="UniProtKB-KW"/>
</dbReference>
<protein>
    <submittedName>
        <fullName evidence="1">Ubiquinone/menaquinone biosynthesis C-methylase UbiE</fullName>
    </submittedName>
</protein>
<dbReference type="STRING" id="1577474.GA0111570_1185"/>
<keyword evidence="1" id="KW-0808">Transferase</keyword>
<dbReference type="Gene3D" id="3.40.50.150">
    <property type="entry name" value="Vaccinia Virus protein VP39"/>
    <property type="match status" value="1"/>
</dbReference>
<organism evidence="1 2">
    <name type="scientific">Raineyella antarctica</name>
    <dbReference type="NCBI Taxonomy" id="1577474"/>
    <lineage>
        <taxon>Bacteria</taxon>
        <taxon>Bacillati</taxon>
        <taxon>Actinomycetota</taxon>
        <taxon>Actinomycetes</taxon>
        <taxon>Propionibacteriales</taxon>
        <taxon>Propionibacteriaceae</taxon>
        <taxon>Raineyella</taxon>
    </lineage>
</organism>
<dbReference type="PANTHER" id="PTHR43591:SF24">
    <property type="entry name" value="2-METHOXY-6-POLYPRENYL-1,4-BENZOQUINOL METHYLASE, MITOCHONDRIAL"/>
    <property type="match status" value="1"/>
</dbReference>
<evidence type="ECO:0000313" key="1">
    <source>
        <dbReference type="EMBL" id="SDC07143.1"/>
    </source>
</evidence>
<dbReference type="SUPFAM" id="SSF53335">
    <property type="entry name" value="S-adenosyl-L-methionine-dependent methyltransferases"/>
    <property type="match status" value="1"/>
</dbReference>
<dbReference type="Proteomes" id="UP000199086">
    <property type="component" value="Unassembled WGS sequence"/>
</dbReference>
<dbReference type="EMBL" id="FMYF01000018">
    <property type="protein sequence ID" value="SDC07143.1"/>
    <property type="molecule type" value="Genomic_DNA"/>
</dbReference>
<dbReference type="Pfam" id="PF01209">
    <property type="entry name" value="Ubie_methyltran"/>
    <property type="match status" value="1"/>
</dbReference>
<dbReference type="CDD" id="cd02440">
    <property type="entry name" value="AdoMet_MTases"/>
    <property type="match status" value="1"/>
</dbReference>
<name>A0A1G6IL19_9ACTN</name>
<evidence type="ECO:0000313" key="2">
    <source>
        <dbReference type="Proteomes" id="UP000199086"/>
    </source>
</evidence>
<keyword evidence="1" id="KW-0830">Ubiquinone</keyword>
<keyword evidence="2" id="KW-1185">Reference proteome</keyword>
<keyword evidence="1" id="KW-0489">Methyltransferase</keyword>
<sequence length="254" mass="27231">MTLADRARAALPAASLGDWFDAGAPRYDLMVGLNPGYHAALDRSARTLAHRARPAEDRPLRILDLACGSGASTAALARALPAGTVLQGLDASAGMLAAAHRKRWPASVSFGQAVCGELDLDTLGRGSWDGIHAAYLFRNVPAERRDTAVREVHELLAPGGWLVTQEYSVAGDRRAAATWEAVSRGIISPLAAVLDRGNTGLYRYLRSSVREFDSTDRFCGRLAGAGFADVGHQDVRGWQRGILHTFHAHKEPLG</sequence>
<reference evidence="1 2" key="1">
    <citation type="submission" date="2016-06" db="EMBL/GenBank/DDBJ databases">
        <authorList>
            <person name="Olsen C.W."/>
            <person name="Carey S."/>
            <person name="Hinshaw L."/>
            <person name="Karasin A.I."/>
        </authorList>
    </citation>
    <scope>NUCLEOTIDE SEQUENCE [LARGE SCALE GENOMIC DNA]</scope>
    <source>
        <strain evidence="1 2">LZ-22</strain>
    </source>
</reference>
<dbReference type="GO" id="GO:0032259">
    <property type="term" value="P:methylation"/>
    <property type="evidence" value="ECO:0007669"/>
    <property type="project" value="UniProtKB-KW"/>
</dbReference>
<dbReference type="InterPro" id="IPR029063">
    <property type="entry name" value="SAM-dependent_MTases_sf"/>
</dbReference>
<accession>A0A1G6IL19</accession>